<evidence type="ECO:0000256" key="1">
    <source>
        <dbReference type="ARBA" id="ARBA00006903"/>
    </source>
</evidence>
<feature type="region of interest" description="Disordered" evidence="3">
    <location>
        <begin position="129"/>
        <end position="188"/>
    </location>
</feature>
<reference evidence="4" key="1">
    <citation type="journal article" date="2023" name="bioRxiv">
        <title>Scaffold-level genome assemblies of two parasitoid biocontrol wasps reveal the parthenogenesis mechanism and an associated novel virus.</title>
        <authorList>
            <person name="Inwood S."/>
            <person name="Skelly J."/>
            <person name="Guhlin J."/>
            <person name="Harrop T."/>
            <person name="Goldson S."/>
            <person name="Dearden P."/>
        </authorList>
    </citation>
    <scope>NUCLEOTIDE SEQUENCE</scope>
    <source>
        <strain evidence="4">Irish</strain>
        <tissue evidence="4">Whole body</tissue>
    </source>
</reference>
<evidence type="ECO:0000256" key="2">
    <source>
        <dbReference type="ARBA" id="ARBA00022553"/>
    </source>
</evidence>
<feature type="compositionally biased region" description="Basic residues" evidence="3">
    <location>
        <begin position="161"/>
        <end position="172"/>
    </location>
</feature>
<organism evidence="4 5">
    <name type="scientific">Microctonus aethiopoides</name>
    <dbReference type="NCBI Taxonomy" id="144406"/>
    <lineage>
        <taxon>Eukaryota</taxon>
        <taxon>Metazoa</taxon>
        <taxon>Ecdysozoa</taxon>
        <taxon>Arthropoda</taxon>
        <taxon>Hexapoda</taxon>
        <taxon>Insecta</taxon>
        <taxon>Pterygota</taxon>
        <taxon>Neoptera</taxon>
        <taxon>Endopterygota</taxon>
        <taxon>Hymenoptera</taxon>
        <taxon>Apocrita</taxon>
        <taxon>Ichneumonoidea</taxon>
        <taxon>Braconidae</taxon>
        <taxon>Euphorinae</taxon>
        <taxon>Microctonus</taxon>
    </lineage>
</organism>
<proteinExistence type="inferred from homology"/>
<protein>
    <recommendedName>
        <fullName evidence="6">Protein FAM114A2</fullName>
    </recommendedName>
</protein>
<evidence type="ECO:0000313" key="5">
    <source>
        <dbReference type="Proteomes" id="UP001168990"/>
    </source>
</evidence>
<dbReference type="AlphaFoldDB" id="A0AA39FUP8"/>
<keyword evidence="5" id="KW-1185">Reference proteome</keyword>
<dbReference type="Proteomes" id="UP001168990">
    <property type="component" value="Unassembled WGS sequence"/>
</dbReference>
<feature type="region of interest" description="Disordered" evidence="3">
    <location>
        <begin position="1"/>
        <end position="46"/>
    </location>
</feature>
<feature type="compositionally biased region" description="Polar residues" evidence="3">
    <location>
        <begin position="129"/>
        <end position="158"/>
    </location>
</feature>
<evidence type="ECO:0000313" key="4">
    <source>
        <dbReference type="EMBL" id="KAK0176174.1"/>
    </source>
</evidence>
<gene>
    <name evidence="4" type="ORF">PV328_000334</name>
</gene>
<comment type="caution">
    <text evidence="4">The sequence shown here is derived from an EMBL/GenBank/DDBJ whole genome shotgun (WGS) entry which is preliminary data.</text>
</comment>
<dbReference type="PANTHER" id="PTHR12842">
    <property type="entry name" value="FI01459P"/>
    <property type="match status" value="1"/>
</dbReference>
<dbReference type="PANTHER" id="PTHR12842:SF6">
    <property type="entry name" value="FI01459P"/>
    <property type="match status" value="1"/>
</dbReference>
<evidence type="ECO:0000256" key="3">
    <source>
        <dbReference type="SAM" id="MobiDB-lite"/>
    </source>
</evidence>
<sequence length="722" mass="80582">MATSDSDDFESADEEVEFRLSSSKKSSTKWTPQQFSDINSDTDDDNDCITSIKGNSWSSEISDEKCTNNSAVSHKSLSSAKKIQTATKLNSPSSQEQSKNLQAKVNEIIKKDKKEFIDSESSLDIQQVGINTKTQSMENTSKPYGNETLLENTSTIDNKSGARKKERSQRQQKQRESQKPTGFGAKKLGVKITSDISSTTSSLISANSNTNVTIHNDENKPPVIQDSWEFDDDKATKILQRESLKSHENAWHKKKFNKSSNISDELLNDNVPEELKSDKKFKEVFNTDGWEDFVDEDKIINDFDSEKKMEKVLDTKPIIDKPSNEMTNSGGSWSSWGSWGVTSLLNTATASVSTLTSHVTHGLTLLEETIGVPDPVQLVQPQITEANESVDEKSKQENNQMGSFGFSNLMSGVSSITKLVESTGTKVINGGLGTLETIGKKTMEVLQEGDPGLKKKRAFFLNEGEKPILSKMLREAKEKAEVAEKTIEEKQQARKVHFETLFDDFQGLVHLEALEMLSKQSNMKIQQRMVILNADEINSIQETLDEVNELCDLGDEDDEEECDNGDLKERLKLACADLGVEISCEKIYELWEKTKTYVSDVSEVDSSISNKEIFQNAISSLAQFTAYCVERFHKTAELLLIKERRSTVNEADALVQLTQIFSGQIGIVANLFSKCLSERIKRKEDADDEVDITTIFLEATNASSYVQDAFRLLIPILQAGAI</sequence>
<dbReference type="Pfam" id="PF05334">
    <property type="entry name" value="DUF719"/>
    <property type="match status" value="1"/>
</dbReference>
<dbReference type="EMBL" id="JAQQBS010000001">
    <property type="protein sequence ID" value="KAK0176174.1"/>
    <property type="molecule type" value="Genomic_DNA"/>
</dbReference>
<feature type="compositionally biased region" description="Acidic residues" evidence="3">
    <location>
        <begin position="1"/>
        <end position="16"/>
    </location>
</feature>
<reference evidence="4" key="2">
    <citation type="submission" date="2023-03" db="EMBL/GenBank/DDBJ databases">
        <authorList>
            <person name="Inwood S.N."/>
            <person name="Skelly J.G."/>
            <person name="Guhlin J."/>
            <person name="Harrop T.W.R."/>
            <person name="Goldson S.G."/>
            <person name="Dearden P.K."/>
        </authorList>
    </citation>
    <scope>NUCLEOTIDE SEQUENCE</scope>
    <source>
        <strain evidence="4">Irish</strain>
        <tissue evidence="4">Whole body</tissue>
    </source>
</reference>
<name>A0AA39FUP8_9HYME</name>
<evidence type="ECO:0008006" key="6">
    <source>
        <dbReference type="Google" id="ProtNLM"/>
    </source>
</evidence>
<accession>A0AA39FUP8</accession>
<keyword evidence="2" id="KW-0597">Phosphoprotein</keyword>
<comment type="similarity">
    <text evidence="1">Belongs to the FAM114 family.</text>
</comment>
<dbReference type="InterPro" id="IPR007998">
    <property type="entry name" value="DUF719"/>
</dbReference>